<evidence type="ECO:0000256" key="2">
    <source>
        <dbReference type="ARBA" id="ARBA00023125"/>
    </source>
</evidence>
<dbReference type="AlphaFoldDB" id="A0A835DJG8"/>
<name>A0A835DJG8_TETSI</name>
<proteinExistence type="predicted"/>
<dbReference type="Gene3D" id="2.170.150.80">
    <property type="entry name" value="NAC domain"/>
    <property type="match status" value="1"/>
</dbReference>
<gene>
    <name evidence="6" type="ORF">HHK36_008607</name>
</gene>
<evidence type="ECO:0000313" key="6">
    <source>
        <dbReference type="EMBL" id="KAF8406518.1"/>
    </source>
</evidence>
<dbReference type="Pfam" id="PF02365">
    <property type="entry name" value="NAM"/>
    <property type="match status" value="1"/>
</dbReference>
<keyword evidence="7" id="KW-1185">Reference proteome</keyword>
<dbReference type="PROSITE" id="PS51005">
    <property type="entry name" value="NAC"/>
    <property type="match status" value="1"/>
</dbReference>
<dbReference type="FunFam" id="2.170.150.80:FF:000003">
    <property type="entry name" value="NAC domain-containing protein"/>
    <property type="match status" value="1"/>
</dbReference>
<evidence type="ECO:0000256" key="3">
    <source>
        <dbReference type="ARBA" id="ARBA00023163"/>
    </source>
</evidence>
<evidence type="ECO:0000259" key="5">
    <source>
        <dbReference type="PROSITE" id="PS51005"/>
    </source>
</evidence>
<accession>A0A835DJG8</accession>
<evidence type="ECO:0000313" key="7">
    <source>
        <dbReference type="Proteomes" id="UP000655225"/>
    </source>
</evidence>
<dbReference type="GO" id="GO:0006355">
    <property type="term" value="P:regulation of DNA-templated transcription"/>
    <property type="evidence" value="ECO:0007669"/>
    <property type="project" value="InterPro"/>
</dbReference>
<protein>
    <recommendedName>
        <fullName evidence="5">NAC domain-containing protein</fullName>
    </recommendedName>
</protein>
<dbReference type="InterPro" id="IPR036093">
    <property type="entry name" value="NAC_dom_sf"/>
</dbReference>
<keyword evidence="1" id="KW-0805">Transcription regulation</keyword>
<keyword evidence="4" id="KW-0539">Nucleus</keyword>
<dbReference type="PANTHER" id="PTHR31744:SF236">
    <property type="entry name" value="NAC DOMAIN-CONTAINING PROTEIN 105"/>
    <property type="match status" value="1"/>
</dbReference>
<feature type="domain" description="NAC" evidence="5">
    <location>
        <begin position="5"/>
        <end position="154"/>
    </location>
</feature>
<dbReference type="SUPFAM" id="SSF101941">
    <property type="entry name" value="NAC domain"/>
    <property type="match status" value="1"/>
</dbReference>
<dbReference type="EMBL" id="JABCRI010000005">
    <property type="protein sequence ID" value="KAF8406518.1"/>
    <property type="molecule type" value="Genomic_DNA"/>
</dbReference>
<dbReference type="GO" id="GO:0003677">
    <property type="term" value="F:DNA binding"/>
    <property type="evidence" value="ECO:0007669"/>
    <property type="project" value="UniProtKB-KW"/>
</dbReference>
<dbReference type="OrthoDB" id="2019572at2759"/>
<evidence type="ECO:0000256" key="4">
    <source>
        <dbReference type="ARBA" id="ARBA00023242"/>
    </source>
</evidence>
<sequence length="332" mass="38080">MESCVPPGFRFHPTDEELVGYYLKKKVESQKIDLDVIRDIDLYRIEPWDLQDRCRIGYEEQNEWYFFSHKDKKYPTGTRTNRATMAGFWKATGRDKAVYDKMILIGMRKTLVFYKGRAPNGQKSDWIMHEYRLESEENGPPQEEGWVVCRAFKKRTSSQTRTSDGWDSSYFYDEQSGISSIVDAFDYIPRQSRNFASQNFICKQETEADHLNILHPNHIVQLPQLESPSIPLINRPTSISLVSDSNEDEEQIKGSNNTEKVTDWRALDKFVASQLSQEDSLYDGGGVSGFGAHHNSDMALVLLQSSREEGNKFNGFSSSSSEGDIGICIFEK</sequence>
<keyword evidence="2" id="KW-0238">DNA-binding</keyword>
<dbReference type="InterPro" id="IPR003441">
    <property type="entry name" value="NAC-dom"/>
</dbReference>
<comment type="caution">
    <text evidence="6">The sequence shown here is derived from an EMBL/GenBank/DDBJ whole genome shotgun (WGS) entry which is preliminary data.</text>
</comment>
<dbReference type="Proteomes" id="UP000655225">
    <property type="component" value="Unassembled WGS sequence"/>
</dbReference>
<organism evidence="6 7">
    <name type="scientific">Tetracentron sinense</name>
    <name type="common">Spur-leaf</name>
    <dbReference type="NCBI Taxonomy" id="13715"/>
    <lineage>
        <taxon>Eukaryota</taxon>
        <taxon>Viridiplantae</taxon>
        <taxon>Streptophyta</taxon>
        <taxon>Embryophyta</taxon>
        <taxon>Tracheophyta</taxon>
        <taxon>Spermatophyta</taxon>
        <taxon>Magnoliopsida</taxon>
        <taxon>Trochodendrales</taxon>
        <taxon>Trochodendraceae</taxon>
        <taxon>Tetracentron</taxon>
    </lineage>
</organism>
<keyword evidence="3" id="KW-0804">Transcription</keyword>
<dbReference type="PANTHER" id="PTHR31744">
    <property type="entry name" value="PROTEIN CUP-SHAPED COTYLEDON 2-RELATED"/>
    <property type="match status" value="1"/>
</dbReference>
<reference evidence="6 7" key="1">
    <citation type="submission" date="2020-04" db="EMBL/GenBank/DDBJ databases">
        <title>Plant Genome Project.</title>
        <authorList>
            <person name="Zhang R.-G."/>
        </authorList>
    </citation>
    <scope>NUCLEOTIDE SEQUENCE [LARGE SCALE GENOMIC DNA]</scope>
    <source>
        <strain evidence="6">YNK0</strain>
        <tissue evidence="6">Leaf</tissue>
    </source>
</reference>
<evidence type="ECO:0000256" key="1">
    <source>
        <dbReference type="ARBA" id="ARBA00023015"/>
    </source>
</evidence>